<evidence type="ECO:0000313" key="1">
    <source>
        <dbReference type="EMBL" id="MBB4136328.1"/>
    </source>
</evidence>
<proteinExistence type="predicted"/>
<evidence type="ECO:0000313" key="2">
    <source>
        <dbReference type="Proteomes" id="UP000551501"/>
    </source>
</evidence>
<dbReference type="InterPro" id="IPR032710">
    <property type="entry name" value="NTF2-like_dom_sf"/>
</dbReference>
<accession>A0A840F1D8</accession>
<dbReference type="SUPFAM" id="SSF54427">
    <property type="entry name" value="NTF2-like"/>
    <property type="match status" value="1"/>
</dbReference>
<reference evidence="1 2" key="1">
    <citation type="submission" date="2020-08" db="EMBL/GenBank/DDBJ databases">
        <title>Sequencing the genomes of 1000 actinobacteria strains.</title>
        <authorList>
            <person name="Klenk H.-P."/>
        </authorList>
    </citation>
    <scope>NUCLEOTIDE SEQUENCE [LARGE SCALE GENOMIC DNA]</scope>
    <source>
        <strain evidence="1 2">DSM 45298</strain>
    </source>
</reference>
<sequence length="129" mass="14384">MDVQPMTDLEKLADAYITAYNTEDYDYLGGLLDENIRMRHTPRGVDNTGAAPAIQMMRDFTAILPDKGFTQRTLIKQVSDDTVVLRHTWGGTPLADVPGFGTKGELIALELVTFMTFADGRLVDYYDFG</sequence>
<dbReference type="Proteomes" id="UP000551501">
    <property type="component" value="Unassembled WGS sequence"/>
</dbReference>
<dbReference type="RefSeq" id="WP_183371320.1">
    <property type="nucleotide sequence ID" value="NZ_BAABHL010000043.1"/>
</dbReference>
<protein>
    <submittedName>
        <fullName evidence="1">Putative ester cyclase</fullName>
    </submittedName>
</protein>
<organism evidence="1 2">
    <name type="scientific">Gordonia humi</name>
    <dbReference type="NCBI Taxonomy" id="686429"/>
    <lineage>
        <taxon>Bacteria</taxon>
        <taxon>Bacillati</taxon>
        <taxon>Actinomycetota</taxon>
        <taxon>Actinomycetes</taxon>
        <taxon>Mycobacteriales</taxon>
        <taxon>Gordoniaceae</taxon>
        <taxon>Gordonia</taxon>
    </lineage>
</organism>
<dbReference type="Pfam" id="PF07366">
    <property type="entry name" value="SnoaL"/>
    <property type="match status" value="1"/>
</dbReference>
<dbReference type="GO" id="GO:0030638">
    <property type="term" value="P:polyketide metabolic process"/>
    <property type="evidence" value="ECO:0007669"/>
    <property type="project" value="InterPro"/>
</dbReference>
<dbReference type="EMBL" id="JACIFP010000001">
    <property type="protein sequence ID" value="MBB4136328.1"/>
    <property type="molecule type" value="Genomic_DNA"/>
</dbReference>
<dbReference type="AlphaFoldDB" id="A0A840F1D8"/>
<name>A0A840F1D8_9ACTN</name>
<gene>
    <name evidence="1" type="ORF">BKA16_002880</name>
</gene>
<keyword evidence="2" id="KW-1185">Reference proteome</keyword>
<dbReference type="Gene3D" id="3.10.450.50">
    <property type="match status" value="1"/>
</dbReference>
<comment type="caution">
    <text evidence="1">The sequence shown here is derived from an EMBL/GenBank/DDBJ whole genome shotgun (WGS) entry which is preliminary data.</text>
</comment>
<dbReference type="InterPro" id="IPR009959">
    <property type="entry name" value="Cyclase_SnoaL-like"/>
</dbReference>